<comment type="subcellular location">
    <subcellularLocation>
        <location evidence="1">Cell membrane</location>
        <topology evidence="1">Multi-pass membrane protein</topology>
    </subcellularLocation>
</comment>
<feature type="domain" description="ABC transmembrane type-1" evidence="10">
    <location>
        <begin position="32"/>
        <end position="321"/>
    </location>
</feature>
<proteinExistence type="predicted"/>
<dbReference type="InterPro" id="IPR003593">
    <property type="entry name" value="AAA+_ATPase"/>
</dbReference>
<feature type="transmembrane region" description="Helical" evidence="8">
    <location>
        <begin position="30"/>
        <end position="51"/>
    </location>
</feature>
<dbReference type="Gene3D" id="3.40.50.300">
    <property type="entry name" value="P-loop containing nucleotide triphosphate hydrolases"/>
    <property type="match status" value="1"/>
</dbReference>
<comment type="caution">
    <text evidence="11">The sequence shown here is derived from an EMBL/GenBank/DDBJ whole genome shotgun (WGS) entry which is preliminary data.</text>
</comment>
<evidence type="ECO:0000256" key="1">
    <source>
        <dbReference type="ARBA" id="ARBA00004651"/>
    </source>
</evidence>
<dbReference type="RefSeq" id="WP_096451473.1">
    <property type="nucleotide sequence ID" value="NZ_JBHSOG010000043.1"/>
</dbReference>
<evidence type="ECO:0000259" key="10">
    <source>
        <dbReference type="PROSITE" id="PS50929"/>
    </source>
</evidence>
<sequence>MPRDAVPASPRRLSALRGLAPFLRPYRVRVGLAFALLCIGSATILVVPLAFRDLVDAGFGRGAAPGGGLFGTAGLDGHFIALSGLAVFWALAVAARYYTVSWIGERVTADLRSAVYEQVLGQSPQFFETLQTGEVLSRLTGDTTLIQTVVGSSVSMGLRSLFQFGGGMAMLAVTSPYLFALILGLMTLLAAPIALIGRRVRALSRESQDRIADASALAGEILNAMPTVQAFTQERNEARRFAGRTETGFATAVSRTRVRAAMTALVIAAVMGTIIFVLWIGARQVQAGTLSVGELGAFVLYAALVAGGVGTLAEVWGDVMRAGGAAERLLELLHAEPAIREPLRPEPPAAAERLSIAFDHVVFCYPARPAVRALDDVCLDIAPGERVALVGPSGAGKTSLFQLLLRYYKVSAGSIRIGGRDVRELSLHDLRRDIAIVPQEPVIFSASALENIRYGRGDATDDEVRQAARAAAADEFVARLPEGYGTFLGERGTRLSGGQRQRIAIARAILKNARLLLLDEATSALDAESEILVQQGLDAAMQGRTTLVIAHRLATVQRVDRIVVLDGGRIVETGTPADLRRQGGLYARLAALQLDL</sequence>
<feature type="transmembrane region" description="Helical" evidence="8">
    <location>
        <begin position="292"/>
        <end position="313"/>
    </location>
</feature>
<dbReference type="Pfam" id="PF00005">
    <property type="entry name" value="ABC_tran"/>
    <property type="match status" value="1"/>
</dbReference>
<keyword evidence="6 8" id="KW-1133">Transmembrane helix</keyword>
<keyword evidence="4" id="KW-0547">Nucleotide-binding</keyword>
<dbReference type="InterPro" id="IPR027417">
    <property type="entry name" value="P-loop_NTPase"/>
</dbReference>
<dbReference type="InterPro" id="IPR003439">
    <property type="entry name" value="ABC_transporter-like_ATP-bd"/>
</dbReference>
<evidence type="ECO:0000256" key="5">
    <source>
        <dbReference type="ARBA" id="ARBA00022840"/>
    </source>
</evidence>
<keyword evidence="7 8" id="KW-0472">Membrane</keyword>
<reference evidence="12" key="1">
    <citation type="journal article" date="2019" name="Int. J. Syst. Evol. Microbiol.">
        <title>The Global Catalogue of Microorganisms (GCM) 10K type strain sequencing project: providing services to taxonomists for standard genome sequencing and annotation.</title>
        <authorList>
            <consortium name="The Broad Institute Genomics Platform"/>
            <consortium name="The Broad Institute Genome Sequencing Center for Infectious Disease"/>
            <person name="Wu L."/>
            <person name="Ma J."/>
        </authorList>
    </citation>
    <scope>NUCLEOTIDE SEQUENCE [LARGE SCALE GENOMIC DNA]</scope>
    <source>
        <strain evidence="12">SHR3</strain>
    </source>
</reference>
<dbReference type="InterPro" id="IPR011527">
    <property type="entry name" value="ABC1_TM_dom"/>
</dbReference>
<dbReference type="PROSITE" id="PS50893">
    <property type="entry name" value="ABC_TRANSPORTER_2"/>
    <property type="match status" value="1"/>
</dbReference>
<keyword evidence="3 8" id="KW-0812">Transmembrane</keyword>
<dbReference type="EMBL" id="JBHSOG010000043">
    <property type="protein sequence ID" value="MFC5769834.1"/>
    <property type="molecule type" value="Genomic_DNA"/>
</dbReference>
<dbReference type="Pfam" id="PF00664">
    <property type="entry name" value="ABC_membrane"/>
    <property type="match status" value="1"/>
</dbReference>
<dbReference type="SUPFAM" id="SSF52540">
    <property type="entry name" value="P-loop containing nucleoside triphosphate hydrolases"/>
    <property type="match status" value="1"/>
</dbReference>
<evidence type="ECO:0000256" key="7">
    <source>
        <dbReference type="ARBA" id="ARBA00023136"/>
    </source>
</evidence>
<dbReference type="InterPro" id="IPR017871">
    <property type="entry name" value="ABC_transporter-like_CS"/>
</dbReference>
<protein>
    <submittedName>
        <fullName evidence="11">ABC transporter transmembrane domain-containing protein</fullName>
    </submittedName>
</protein>
<evidence type="ECO:0000256" key="2">
    <source>
        <dbReference type="ARBA" id="ARBA00022475"/>
    </source>
</evidence>
<gene>
    <name evidence="11" type="ORF">ACFPTN_10660</name>
</gene>
<evidence type="ECO:0000313" key="12">
    <source>
        <dbReference type="Proteomes" id="UP001595974"/>
    </source>
</evidence>
<accession>A0ABW1ARN9</accession>
<evidence type="ECO:0000256" key="8">
    <source>
        <dbReference type="SAM" id="Phobius"/>
    </source>
</evidence>
<dbReference type="CDD" id="cd18575">
    <property type="entry name" value="ABC_6TM_bac_exporter_ABCB8_10_like"/>
    <property type="match status" value="1"/>
</dbReference>
<dbReference type="PROSITE" id="PS00211">
    <property type="entry name" value="ABC_TRANSPORTER_1"/>
    <property type="match status" value="1"/>
</dbReference>
<name>A0ABW1ARN9_9RHOO</name>
<evidence type="ECO:0000256" key="4">
    <source>
        <dbReference type="ARBA" id="ARBA00022741"/>
    </source>
</evidence>
<feature type="transmembrane region" description="Helical" evidence="8">
    <location>
        <begin position="177"/>
        <end position="197"/>
    </location>
</feature>
<dbReference type="Gene3D" id="1.20.1560.10">
    <property type="entry name" value="ABC transporter type 1, transmembrane domain"/>
    <property type="match status" value="1"/>
</dbReference>
<dbReference type="SUPFAM" id="SSF90123">
    <property type="entry name" value="ABC transporter transmembrane region"/>
    <property type="match status" value="1"/>
</dbReference>
<dbReference type="Proteomes" id="UP001595974">
    <property type="component" value="Unassembled WGS sequence"/>
</dbReference>
<keyword evidence="2" id="KW-1003">Cell membrane</keyword>
<keyword evidence="12" id="KW-1185">Reference proteome</keyword>
<evidence type="ECO:0000313" key="11">
    <source>
        <dbReference type="EMBL" id="MFC5769834.1"/>
    </source>
</evidence>
<dbReference type="InterPro" id="IPR036640">
    <property type="entry name" value="ABC1_TM_sf"/>
</dbReference>
<feature type="transmembrane region" description="Helical" evidence="8">
    <location>
        <begin position="260"/>
        <end position="280"/>
    </location>
</feature>
<dbReference type="InterPro" id="IPR039421">
    <property type="entry name" value="Type_1_exporter"/>
</dbReference>
<dbReference type="PANTHER" id="PTHR43394:SF1">
    <property type="entry name" value="ATP-BINDING CASSETTE SUB-FAMILY B MEMBER 10, MITOCHONDRIAL"/>
    <property type="match status" value="1"/>
</dbReference>
<evidence type="ECO:0000256" key="3">
    <source>
        <dbReference type="ARBA" id="ARBA00022692"/>
    </source>
</evidence>
<organism evidence="11 12">
    <name type="scientific">Thauera sinica</name>
    <dbReference type="NCBI Taxonomy" id="2665146"/>
    <lineage>
        <taxon>Bacteria</taxon>
        <taxon>Pseudomonadati</taxon>
        <taxon>Pseudomonadota</taxon>
        <taxon>Betaproteobacteria</taxon>
        <taxon>Rhodocyclales</taxon>
        <taxon>Zoogloeaceae</taxon>
        <taxon>Thauera</taxon>
    </lineage>
</organism>
<feature type="domain" description="ABC transporter" evidence="9">
    <location>
        <begin position="356"/>
        <end position="592"/>
    </location>
</feature>
<dbReference type="PROSITE" id="PS50929">
    <property type="entry name" value="ABC_TM1F"/>
    <property type="match status" value="1"/>
</dbReference>
<dbReference type="SMART" id="SM00382">
    <property type="entry name" value="AAA"/>
    <property type="match status" value="1"/>
</dbReference>
<feature type="transmembrane region" description="Helical" evidence="8">
    <location>
        <begin position="79"/>
        <end position="98"/>
    </location>
</feature>
<evidence type="ECO:0000259" key="9">
    <source>
        <dbReference type="PROSITE" id="PS50893"/>
    </source>
</evidence>
<keyword evidence="5" id="KW-0067">ATP-binding</keyword>
<evidence type="ECO:0000256" key="6">
    <source>
        <dbReference type="ARBA" id="ARBA00022989"/>
    </source>
</evidence>
<dbReference type="PANTHER" id="PTHR43394">
    <property type="entry name" value="ATP-DEPENDENT PERMEASE MDL1, MITOCHONDRIAL"/>
    <property type="match status" value="1"/>
</dbReference>